<dbReference type="AlphaFoldDB" id="A0A0R0M683"/>
<sequence>MLLKNSVTDTITDIQILRTQILVSSVDKSIVVYNNTEIKSRIEHHLPITKLSVFNDEIIFSDIEGGINVGSNYIKTSCGGIQGLCSYQNAIMAGGWNKNLQIIQSGEIVHTMNLKNKIYAMDLNNHILLAGCDDCVYFMLDLRKSNHIVYKNVKNSVSSVSLGKCAAIGTTRGKIKLDFDLLSEKSENSYIFNAHITENVDSKIFYPVTSMIVGDTLISGGSDGRIIEMDYNQKRKLREIIHSDVPVSIIKECGNYIVAGFSDNYEKGELLGLEPQVRILEK</sequence>
<evidence type="ECO:0000313" key="4">
    <source>
        <dbReference type="Proteomes" id="UP000051530"/>
    </source>
</evidence>
<keyword evidence="4" id="KW-1185">Reference proteome</keyword>
<keyword evidence="2" id="KW-0677">Repeat</keyword>
<name>A0A0R0M683_9MICR</name>
<dbReference type="InterPro" id="IPR036322">
    <property type="entry name" value="WD40_repeat_dom_sf"/>
</dbReference>
<reference evidence="3 4" key="1">
    <citation type="submission" date="2015-07" db="EMBL/GenBank/DDBJ databases">
        <title>The genome of Pseudoloma neurophilia, a relevant intracellular parasite of the zebrafish.</title>
        <authorList>
            <person name="Ndikumana S."/>
            <person name="Pelin A."/>
            <person name="Sanders J."/>
            <person name="Corradi N."/>
        </authorList>
    </citation>
    <scope>NUCLEOTIDE SEQUENCE [LARGE SCALE GENOMIC DNA]</scope>
    <source>
        <strain evidence="3 4">MK1</strain>
    </source>
</reference>
<proteinExistence type="predicted"/>
<dbReference type="InterPro" id="IPR015943">
    <property type="entry name" value="WD40/YVTN_repeat-like_dom_sf"/>
</dbReference>
<gene>
    <name evidence="3" type="ORF">M153_3100028745</name>
</gene>
<dbReference type="OrthoDB" id="10262475at2759"/>
<evidence type="ECO:0000256" key="2">
    <source>
        <dbReference type="ARBA" id="ARBA00022737"/>
    </source>
</evidence>
<evidence type="ECO:0000256" key="1">
    <source>
        <dbReference type="ARBA" id="ARBA00022574"/>
    </source>
</evidence>
<protein>
    <submittedName>
        <fullName evidence="3">Mitotic spindle checkpoint protein BUB3, WD repeat superfamily</fullName>
    </submittedName>
</protein>
<dbReference type="PANTHER" id="PTHR10971">
    <property type="entry name" value="MRNA EXPORT FACTOR AND BUB3"/>
    <property type="match status" value="1"/>
</dbReference>
<dbReference type="SUPFAM" id="SSF50978">
    <property type="entry name" value="WD40 repeat-like"/>
    <property type="match status" value="1"/>
</dbReference>
<dbReference type="Proteomes" id="UP000051530">
    <property type="component" value="Unassembled WGS sequence"/>
</dbReference>
<dbReference type="Gene3D" id="2.130.10.10">
    <property type="entry name" value="YVTN repeat-like/Quinoprotein amine dehydrogenase"/>
    <property type="match status" value="1"/>
</dbReference>
<accession>A0A0R0M683</accession>
<evidence type="ECO:0000313" key="3">
    <source>
        <dbReference type="EMBL" id="KRH95102.1"/>
    </source>
</evidence>
<comment type="caution">
    <text evidence="3">The sequence shown here is derived from an EMBL/GenBank/DDBJ whole genome shotgun (WGS) entry which is preliminary data.</text>
</comment>
<keyword evidence="1" id="KW-0853">WD repeat</keyword>
<organism evidence="3 4">
    <name type="scientific">Pseudoloma neurophilia</name>
    <dbReference type="NCBI Taxonomy" id="146866"/>
    <lineage>
        <taxon>Eukaryota</taxon>
        <taxon>Fungi</taxon>
        <taxon>Fungi incertae sedis</taxon>
        <taxon>Microsporidia</taxon>
        <taxon>Pseudoloma</taxon>
    </lineage>
</organism>
<dbReference type="VEuPathDB" id="MicrosporidiaDB:M153_3100028745"/>
<dbReference type="EMBL" id="LGUB01000006">
    <property type="protein sequence ID" value="KRH95102.1"/>
    <property type="molecule type" value="Genomic_DNA"/>
</dbReference>